<organism evidence="8 9">
    <name type="scientific">Cohnella kolymensis</name>
    <dbReference type="NCBI Taxonomy" id="1590652"/>
    <lineage>
        <taxon>Bacteria</taxon>
        <taxon>Bacillati</taxon>
        <taxon>Bacillota</taxon>
        <taxon>Bacilli</taxon>
        <taxon>Bacillales</taxon>
        <taxon>Paenibacillaceae</taxon>
        <taxon>Cohnella</taxon>
    </lineage>
</organism>
<evidence type="ECO:0000256" key="2">
    <source>
        <dbReference type="ARBA" id="ARBA00022432"/>
    </source>
</evidence>
<comment type="similarity">
    <text evidence="1 6 7">Belongs to the triosephosphate isomerase family.</text>
</comment>
<evidence type="ECO:0000256" key="7">
    <source>
        <dbReference type="RuleBase" id="RU363013"/>
    </source>
</evidence>
<comment type="function">
    <text evidence="6">Involved in the gluconeogenesis. Catalyzes stereospecifically the conversion of dihydroxyacetone phosphate (DHAP) to D-glyceraldehyde-3-phosphate (G3P).</text>
</comment>
<feature type="binding site" evidence="6">
    <location>
        <position position="209"/>
    </location>
    <ligand>
        <name>substrate</name>
    </ligand>
</feature>
<dbReference type="Proteomes" id="UP000054526">
    <property type="component" value="Unassembled WGS sequence"/>
</dbReference>
<proteinExistence type="inferred from homology"/>
<comment type="pathway">
    <text evidence="6 7">Carbohydrate biosynthesis; gluconeogenesis.</text>
</comment>
<evidence type="ECO:0000256" key="1">
    <source>
        <dbReference type="ARBA" id="ARBA00007422"/>
    </source>
</evidence>
<dbReference type="CDD" id="cd00311">
    <property type="entry name" value="TIM"/>
    <property type="match status" value="1"/>
</dbReference>
<dbReference type="PROSITE" id="PS51440">
    <property type="entry name" value="TIM_2"/>
    <property type="match status" value="1"/>
</dbReference>
<dbReference type="Pfam" id="PF00121">
    <property type="entry name" value="TIM"/>
    <property type="match status" value="1"/>
</dbReference>
<feature type="binding site" evidence="6">
    <location>
        <position position="170"/>
    </location>
    <ligand>
        <name>substrate</name>
    </ligand>
</feature>
<feature type="binding site" evidence="6">
    <location>
        <begin position="10"/>
        <end position="12"/>
    </location>
    <ligand>
        <name>substrate</name>
    </ligand>
</feature>
<comment type="caution">
    <text evidence="8">The sequence shown here is derived from an EMBL/GenBank/DDBJ whole genome shotgun (WGS) entry which is preliminary data.</text>
</comment>
<dbReference type="InterPro" id="IPR020861">
    <property type="entry name" value="Triosephosphate_isomerase_AS"/>
</dbReference>
<comment type="pathway">
    <text evidence="6 7">Carbohydrate degradation; glycolysis; D-glyceraldehyde 3-phosphate from glycerone phosphate: step 1/1.</text>
</comment>
<comment type="subunit">
    <text evidence="6 7">Homodimer.</text>
</comment>
<dbReference type="InterPro" id="IPR000652">
    <property type="entry name" value="Triosephosphate_isomerase"/>
</dbReference>
<dbReference type="InterPro" id="IPR035990">
    <property type="entry name" value="TIM_sf"/>
</dbReference>
<reference evidence="8 9" key="1">
    <citation type="submission" date="2014-12" db="EMBL/GenBank/DDBJ databases">
        <title>Draft genome sequence of Cohnella kolymensis strain B-2846.</title>
        <authorList>
            <person name="Karlyshev A.V."/>
            <person name="Kudryashova E.B."/>
        </authorList>
    </citation>
    <scope>NUCLEOTIDE SEQUENCE [LARGE SCALE GENOMIC DNA]</scope>
    <source>
        <strain evidence="8 9">VKM B-2846</strain>
    </source>
</reference>
<evidence type="ECO:0000313" key="8">
    <source>
        <dbReference type="EMBL" id="KIL37068.1"/>
    </source>
</evidence>
<dbReference type="PANTHER" id="PTHR21139">
    <property type="entry name" value="TRIOSEPHOSPHATE ISOMERASE"/>
    <property type="match status" value="1"/>
</dbReference>
<dbReference type="PANTHER" id="PTHR21139:SF42">
    <property type="entry name" value="TRIOSEPHOSPHATE ISOMERASE"/>
    <property type="match status" value="1"/>
</dbReference>
<dbReference type="InterPro" id="IPR022896">
    <property type="entry name" value="TrioseP_Isoase_bac/euk"/>
</dbReference>
<feature type="active site" description="Proton acceptor" evidence="6">
    <location>
        <position position="164"/>
    </location>
</feature>
<keyword evidence="3 6" id="KW-0963">Cytoplasm</keyword>
<comment type="catalytic activity">
    <reaction evidence="6 7">
        <text>D-glyceraldehyde 3-phosphate = dihydroxyacetone phosphate</text>
        <dbReference type="Rhea" id="RHEA:18585"/>
        <dbReference type="ChEBI" id="CHEBI:57642"/>
        <dbReference type="ChEBI" id="CHEBI:59776"/>
        <dbReference type="EC" id="5.3.1.1"/>
    </reaction>
</comment>
<keyword evidence="2 6" id="KW-0312">Gluconeogenesis</keyword>
<dbReference type="SUPFAM" id="SSF51351">
    <property type="entry name" value="Triosephosphate isomerase (TIM)"/>
    <property type="match status" value="1"/>
</dbReference>
<evidence type="ECO:0000256" key="5">
    <source>
        <dbReference type="ARBA" id="ARBA00023235"/>
    </source>
</evidence>
<keyword evidence="9" id="KW-1185">Reference proteome</keyword>
<feature type="active site" description="Electrophile" evidence="6">
    <location>
        <position position="95"/>
    </location>
</feature>
<dbReference type="PROSITE" id="PS00171">
    <property type="entry name" value="TIM_1"/>
    <property type="match status" value="1"/>
</dbReference>
<gene>
    <name evidence="6" type="primary">tpiA</name>
    <name evidence="8" type="ORF">SD71_05075</name>
</gene>
<evidence type="ECO:0000256" key="3">
    <source>
        <dbReference type="ARBA" id="ARBA00022490"/>
    </source>
</evidence>
<evidence type="ECO:0000313" key="9">
    <source>
        <dbReference type="Proteomes" id="UP000054526"/>
    </source>
</evidence>
<dbReference type="EMBL" id="JXAL01000003">
    <property type="protein sequence ID" value="KIL37068.1"/>
    <property type="molecule type" value="Genomic_DNA"/>
</dbReference>
<keyword evidence="4 6" id="KW-0324">Glycolysis</keyword>
<comment type="subcellular location">
    <subcellularLocation>
        <location evidence="6 7">Cytoplasm</location>
    </subcellularLocation>
</comment>
<evidence type="ECO:0000256" key="6">
    <source>
        <dbReference type="HAMAP-Rule" id="MF_00147"/>
    </source>
</evidence>
<dbReference type="Gene3D" id="3.20.20.70">
    <property type="entry name" value="Aldolase class I"/>
    <property type="match status" value="1"/>
</dbReference>
<dbReference type="EC" id="5.3.1.1" evidence="6 7"/>
<dbReference type="NCBIfam" id="TIGR00419">
    <property type="entry name" value="tim"/>
    <property type="match status" value="1"/>
</dbReference>
<accession>A0ABR5A8R8</accession>
<sequence length="253" mass="27370">MLRKPLAVANWKMNLSLDDALHYVREFDASRRTVEAVVCPSLPFLFPMHQLSTSMNKPLSFGAQNMHWNEAGAHTGEVSASMLRQVGCSYVIIGHSERRTAGETDEQIHRKVASALAGDLTPILCVGESAVERVSRRTTQVIRRQLTAALEGVKDIARVVIAYEPVWAIGTGEPATAAYAQTVHSDIRGIIRRISPESAEKVRLLYGGSVKAKNASEYSAQPDIDGVLVGSASLSIAEFQAIIQSFGTKVGGP</sequence>
<protein>
    <recommendedName>
        <fullName evidence="6 7">Triosephosphate isomerase</fullName>
        <shortName evidence="6">TIM</shortName>
        <shortName evidence="6">TPI</shortName>
        <ecNumber evidence="6 7">5.3.1.1</ecNumber>
    </recommendedName>
    <alternativeName>
        <fullName evidence="6">Triose-phosphate isomerase</fullName>
    </alternativeName>
</protein>
<name>A0ABR5A8R8_9BACL</name>
<dbReference type="HAMAP" id="MF_00147_B">
    <property type="entry name" value="TIM_B"/>
    <property type="match status" value="1"/>
</dbReference>
<dbReference type="InterPro" id="IPR013785">
    <property type="entry name" value="Aldolase_TIM"/>
</dbReference>
<evidence type="ECO:0000256" key="4">
    <source>
        <dbReference type="ARBA" id="ARBA00023152"/>
    </source>
</evidence>
<keyword evidence="5 6" id="KW-0413">Isomerase</keyword>
<comment type="caution">
    <text evidence="6">Lacks conserved residue(s) required for the propagation of feature annotation.</text>
</comment>